<sequence>MKPPLNKSLQLSLHTVQSTLTTTGVVTSAPVIATATTAAASASKSKAVVASSSSGSSAVPSLTTAEGVAAKVDIAGLAAIAGVAAYLL</sequence>
<dbReference type="EMBL" id="BSXU01014683">
    <property type="protein sequence ID" value="GME81253.1"/>
    <property type="molecule type" value="Genomic_DNA"/>
</dbReference>
<dbReference type="Proteomes" id="UP001165063">
    <property type="component" value="Unassembled WGS sequence"/>
</dbReference>
<evidence type="ECO:0000313" key="2">
    <source>
        <dbReference type="Proteomes" id="UP001165063"/>
    </source>
</evidence>
<organism evidence="1 2">
    <name type="scientific">Ambrosiozyma monospora</name>
    <name type="common">Yeast</name>
    <name type="synonym">Endomycopsis monosporus</name>
    <dbReference type="NCBI Taxonomy" id="43982"/>
    <lineage>
        <taxon>Eukaryota</taxon>
        <taxon>Fungi</taxon>
        <taxon>Dikarya</taxon>
        <taxon>Ascomycota</taxon>
        <taxon>Saccharomycotina</taxon>
        <taxon>Pichiomycetes</taxon>
        <taxon>Pichiales</taxon>
        <taxon>Pichiaceae</taxon>
        <taxon>Ambrosiozyma</taxon>
    </lineage>
</organism>
<comment type="caution">
    <text evidence="1">The sequence shown here is derived from an EMBL/GenBank/DDBJ whole genome shotgun (WGS) entry which is preliminary data.</text>
</comment>
<protein>
    <submittedName>
        <fullName evidence="1">Unnamed protein product</fullName>
    </submittedName>
</protein>
<accession>A0A9W6T990</accession>
<keyword evidence="2" id="KW-1185">Reference proteome</keyword>
<proteinExistence type="predicted"/>
<evidence type="ECO:0000313" key="1">
    <source>
        <dbReference type="EMBL" id="GME81253.1"/>
    </source>
</evidence>
<dbReference type="AlphaFoldDB" id="A0A9W6T990"/>
<name>A0A9W6T990_AMBMO</name>
<reference evidence="1" key="1">
    <citation type="submission" date="2023-04" db="EMBL/GenBank/DDBJ databases">
        <title>Ambrosiozyma monospora NBRC 1965.</title>
        <authorList>
            <person name="Ichikawa N."/>
            <person name="Sato H."/>
            <person name="Tonouchi N."/>
        </authorList>
    </citation>
    <scope>NUCLEOTIDE SEQUENCE</scope>
    <source>
        <strain evidence="1">NBRC 1965</strain>
    </source>
</reference>
<gene>
    <name evidence="1" type="ORF">Amon01_000997900</name>
</gene>